<keyword evidence="3" id="KW-1185">Reference proteome</keyword>
<evidence type="ECO:0000259" key="1">
    <source>
        <dbReference type="PROSITE" id="PS51186"/>
    </source>
</evidence>
<dbReference type="SUPFAM" id="SSF55729">
    <property type="entry name" value="Acyl-CoA N-acyltransferases (Nat)"/>
    <property type="match status" value="1"/>
</dbReference>
<accession>A0A6N8EE77</accession>
<dbReference type="InterPro" id="IPR016181">
    <property type="entry name" value="Acyl_CoA_acyltransferase"/>
</dbReference>
<proteinExistence type="predicted"/>
<dbReference type="AlphaFoldDB" id="A0A6N8EE77"/>
<reference evidence="2 3" key="1">
    <citation type="submission" date="2019-11" db="EMBL/GenBank/DDBJ databases">
        <title>Whole-genome sequence of the anaerobic purple sulfur bacterium Allochromatium palmeri DSM 15591.</title>
        <authorList>
            <person name="Kyndt J.A."/>
            <person name="Meyer T.E."/>
        </authorList>
    </citation>
    <scope>NUCLEOTIDE SEQUENCE [LARGE SCALE GENOMIC DNA]</scope>
    <source>
        <strain evidence="2 3">DSM 15591</strain>
    </source>
</reference>
<evidence type="ECO:0000313" key="3">
    <source>
        <dbReference type="Proteomes" id="UP000434044"/>
    </source>
</evidence>
<dbReference type="RefSeq" id="WP_155449797.1">
    <property type="nucleotide sequence ID" value="NZ_WNKT01000015.1"/>
</dbReference>
<feature type="domain" description="N-acetyltransferase" evidence="1">
    <location>
        <begin position="47"/>
        <end position="214"/>
    </location>
</feature>
<dbReference type="GO" id="GO:0016747">
    <property type="term" value="F:acyltransferase activity, transferring groups other than amino-acyl groups"/>
    <property type="evidence" value="ECO:0007669"/>
    <property type="project" value="InterPro"/>
</dbReference>
<dbReference type="InterPro" id="IPR000182">
    <property type="entry name" value="GNAT_dom"/>
</dbReference>
<dbReference type="PROSITE" id="PS51186">
    <property type="entry name" value="GNAT"/>
    <property type="match status" value="1"/>
</dbReference>
<evidence type="ECO:0000313" key="2">
    <source>
        <dbReference type="EMBL" id="MTW21209.1"/>
    </source>
</evidence>
<gene>
    <name evidence="2" type="ORF">GJ668_08865</name>
</gene>
<dbReference type="Pfam" id="PF00583">
    <property type="entry name" value="Acetyltransf_1"/>
    <property type="match status" value="1"/>
</dbReference>
<organism evidence="2 3">
    <name type="scientific">Allochromatium palmeri</name>
    <dbReference type="NCBI Taxonomy" id="231048"/>
    <lineage>
        <taxon>Bacteria</taxon>
        <taxon>Pseudomonadati</taxon>
        <taxon>Pseudomonadota</taxon>
        <taxon>Gammaproteobacteria</taxon>
        <taxon>Chromatiales</taxon>
        <taxon>Chromatiaceae</taxon>
        <taxon>Allochromatium</taxon>
    </lineage>
</organism>
<dbReference type="Proteomes" id="UP000434044">
    <property type="component" value="Unassembled WGS sequence"/>
</dbReference>
<comment type="caution">
    <text evidence="2">The sequence shown here is derived from an EMBL/GenBank/DDBJ whole genome shotgun (WGS) entry which is preliminary data.</text>
</comment>
<name>A0A6N8EE77_9GAMM</name>
<sequence>MSLIRKLASYLSSATGRYYLMRRALALIGIRRFRYLLVAQPVPPHPLLTRPPSGLKIRAIGPEEYQSGWFPRPTSIIDFRYRQGAICWVAFSKEQPVGCLWIVPGPYQEDEVHCRFIPYPVGRVAWDFDVYVAEDMRLTRTFVLLWDTANAWLREHGFQWTASRIDTLNERSWRAHAAMGARQVGEAIFWRLGQHQISYGVGGLHYCILGRSLPEIIVDVDAEAR</sequence>
<dbReference type="Gene3D" id="3.40.630.30">
    <property type="match status" value="1"/>
</dbReference>
<dbReference type="OrthoDB" id="8480611at2"/>
<keyword evidence="2" id="KW-0808">Transferase</keyword>
<protein>
    <submittedName>
        <fullName evidence="2">N-acetyltransferase</fullName>
    </submittedName>
</protein>
<dbReference type="EMBL" id="WNKT01000015">
    <property type="protein sequence ID" value="MTW21209.1"/>
    <property type="molecule type" value="Genomic_DNA"/>
</dbReference>